<name>A0A2H8TNF5_9HEMI</name>
<dbReference type="InterPro" id="IPR008496">
    <property type="entry name" value="TMEM222/RTE1"/>
</dbReference>
<gene>
    <name evidence="2" type="primary">TMEM222</name>
</gene>
<dbReference type="OrthoDB" id="267284at2759"/>
<proteinExistence type="predicted"/>
<dbReference type="PANTHER" id="PTHR20921:SF0">
    <property type="entry name" value="TRANSMEMBRANE PROTEIN 222"/>
    <property type="match status" value="1"/>
</dbReference>
<reference evidence="2" key="1">
    <citation type="submission" date="2017-10" db="EMBL/GenBank/DDBJ databases">
        <title>Transcriptome Assembly of Sugarcane Aphid Adults.</title>
        <authorList>
            <person name="Scully E.D."/>
            <person name="Palmer N.A."/>
            <person name="Geib S.M."/>
            <person name="Sarath G."/>
            <person name="Sattler S.E."/>
        </authorList>
    </citation>
    <scope>NUCLEOTIDE SEQUENCE</scope>
    <source>
        <tissue evidence="2">Whole body</tissue>
    </source>
</reference>
<keyword evidence="1" id="KW-0472">Membrane</keyword>
<evidence type="ECO:0000313" key="2">
    <source>
        <dbReference type="EMBL" id="MBW14798.1"/>
    </source>
</evidence>
<protein>
    <submittedName>
        <fullName evidence="2">Transmembrane protein 222</fullName>
    </submittedName>
</protein>
<dbReference type="EMBL" id="GFXV01002993">
    <property type="protein sequence ID" value="MBW14798.1"/>
    <property type="molecule type" value="Transcribed_RNA"/>
</dbReference>
<keyword evidence="1 2" id="KW-0812">Transmembrane</keyword>
<evidence type="ECO:0000256" key="1">
    <source>
        <dbReference type="SAM" id="Phobius"/>
    </source>
</evidence>
<dbReference type="AlphaFoldDB" id="A0A2H8TNF5"/>
<dbReference type="Pfam" id="PF05608">
    <property type="entry name" value="RTE1"/>
    <property type="match status" value="1"/>
</dbReference>
<accession>A0A2H8TNF5</accession>
<keyword evidence="1" id="KW-1133">Transmembrane helix</keyword>
<feature type="transmembrane region" description="Helical" evidence="1">
    <location>
        <begin position="149"/>
        <end position="165"/>
    </location>
</feature>
<organism evidence="2">
    <name type="scientific">Melanaphis sacchari</name>
    <dbReference type="NCBI Taxonomy" id="742174"/>
    <lineage>
        <taxon>Eukaryota</taxon>
        <taxon>Metazoa</taxon>
        <taxon>Ecdysozoa</taxon>
        <taxon>Arthropoda</taxon>
        <taxon>Hexapoda</taxon>
        <taxon>Insecta</taxon>
        <taxon>Pterygota</taxon>
        <taxon>Neoptera</taxon>
        <taxon>Paraneoptera</taxon>
        <taxon>Hemiptera</taxon>
        <taxon>Sternorrhyncha</taxon>
        <taxon>Aphidomorpha</taxon>
        <taxon>Aphidoidea</taxon>
        <taxon>Aphididae</taxon>
        <taxon>Aphidini</taxon>
        <taxon>Melanaphis</taxon>
    </lineage>
</organism>
<sequence>MDIDEHYTRRYPHSVVWTPIPFISWLFPLIGHMGITTSTGVIRDFSGSFYVAEDDMAFGYPTKYWQLDIRTVIGGSKAWDKAVNEASIEYFNRMHNLLCDNCHSHVGMALSLMNYSKSKNWNMVKLALYTFIFGKYVSCNAWLKTWGPFIIFVFVCFGLYSYGKYF</sequence>
<dbReference type="PANTHER" id="PTHR20921">
    <property type="entry name" value="TRANSMEMBRANE PROTEIN 222"/>
    <property type="match status" value="1"/>
</dbReference>